<protein>
    <submittedName>
        <fullName evidence="2">Uncharacterized protein</fullName>
    </submittedName>
</protein>
<dbReference type="RefSeq" id="WP_345262406.1">
    <property type="nucleotide sequence ID" value="NZ_BAABIM010000001.1"/>
</dbReference>
<name>A0ABP8VUM0_9ACTN</name>
<evidence type="ECO:0000256" key="1">
    <source>
        <dbReference type="SAM" id="MobiDB-lite"/>
    </source>
</evidence>
<feature type="region of interest" description="Disordered" evidence="1">
    <location>
        <begin position="25"/>
        <end position="69"/>
    </location>
</feature>
<gene>
    <name evidence="2" type="ORF">GCM10023226_04330</name>
</gene>
<evidence type="ECO:0000313" key="2">
    <source>
        <dbReference type="EMBL" id="GAA4670858.1"/>
    </source>
</evidence>
<dbReference type="PROSITE" id="PS51257">
    <property type="entry name" value="PROKAR_LIPOPROTEIN"/>
    <property type="match status" value="1"/>
</dbReference>
<dbReference type="Proteomes" id="UP001500621">
    <property type="component" value="Unassembled WGS sequence"/>
</dbReference>
<dbReference type="EMBL" id="BAABIM010000001">
    <property type="protein sequence ID" value="GAA4670858.1"/>
    <property type="molecule type" value="Genomic_DNA"/>
</dbReference>
<organism evidence="2 3">
    <name type="scientific">Nocardioides nanhaiensis</name>
    <dbReference type="NCBI Taxonomy" id="1476871"/>
    <lineage>
        <taxon>Bacteria</taxon>
        <taxon>Bacillati</taxon>
        <taxon>Actinomycetota</taxon>
        <taxon>Actinomycetes</taxon>
        <taxon>Propionibacteriales</taxon>
        <taxon>Nocardioidaceae</taxon>
        <taxon>Nocardioides</taxon>
    </lineage>
</organism>
<reference evidence="3" key="1">
    <citation type="journal article" date="2019" name="Int. J. Syst. Evol. Microbiol.">
        <title>The Global Catalogue of Microorganisms (GCM) 10K type strain sequencing project: providing services to taxonomists for standard genome sequencing and annotation.</title>
        <authorList>
            <consortium name="The Broad Institute Genomics Platform"/>
            <consortium name="The Broad Institute Genome Sequencing Center for Infectious Disease"/>
            <person name="Wu L."/>
            <person name="Ma J."/>
        </authorList>
    </citation>
    <scope>NUCLEOTIDE SEQUENCE [LARGE SCALE GENOMIC DNA]</scope>
    <source>
        <strain evidence="3">JCM 18127</strain>
    </source>
</reference>
<keyword evidence="3" id="KW-1185">Reference proteome</keyword>
<comment type="caution">
    <text evidence="2">The sequence shown here is derived from an EMBL/GenBank/DDBJ whole genome shotgun (WGS) entry which is preliminary data.</text>
</comment>
<proteinExistence type="predicted"/>
<evidence type="ECO:0000313" key="3">
    <source>
        <dbReference type="Proteomes" id="UP001500621"/>
    </source>
</evidence>
<accession>A0ABP8VUM0</accession>
<sequence length="223" mass="22391">MTRRHNGSAAAVGLAGLLLTACGAGSDDLRVGGVETAAPEPSASGPEDLTTAPEPSEAPTDEPTESSTVELLTPPDAELGVLDPAVVPAQGPGGGQGVVLYSITDVARPAPGELDPETRRDAVFVDFEVVALEGADQLVGWSPGSDLAGVTAEGAYLGAIAVPGYVAPCPRLEIPPGWTEEEPLTGCTIAQSPPRTPLVAVAYLGGGDAAPGPERVTWAVDVP</sequence>